<evidence type="ECO:0000256" key="1">
    <source>
        <dbReference type="ARBA" id="ARBA00010872"/>
    </source>
</evidence>
<dbReference type="GO" id="GO:0004298">
    <property type="term" value="F:threonine-type endopeptidase activity"/>
    <property type="evidence" value="ECO:0007669"/>
    <property type="project" value="InterPro"/>
</dbReference>
<dbReference type="PANTHER" id="PTHR10188">
    <property type="entry name" value="L-ASPARAGINASE"/>
    <property type="match status" value="1"/>
</dbReference>
<protein>
    <submittedName>
        <fullName evidence="5">Threonine aspartase 1-like</fullName>
    </submittedName>
</protein>
<dbReference type="GO" id="GO:0043565">
    <property type="term" value="F:sequence-specific DNA binding"/>
    <property type="evidence" value="ECO:0007669"/>
    <property type="project" value="InterPro"/>
</dbReference>
<proteinExistence type="inferred from homology"/>
<comment type="similarity">
    <text evidence="1">Belongs to the Ntn-hydrolase family.</text>
</comment>
<dbReference type="AlphaFoldDB" id="A0AAV4AVZ5"/>
<dbReference type="InterPro" id="IPR048325">
    <property type="entry name" value="ZSWIM3_N"/>
</dbReference>
<dbReference type="Pfam" id="PF01112">
    <property type="entry name" value="Asparaginase_2"/>
    <property type="match status" value="1"/>
</dbReference>
<evidence type="ECO:0000256" key="2">
    <source>
        <dbReference type="PIRSR" id="PIRSR600246-1"/>
    </source>
</evidence>
<dbReference type="InterPro" id="IPR037464">
    <property type="entry name" value="Taspase1"/>
</dbReference>
<feature type="active site" description="Nucleophile" evidence="2">
    <location>
        <position position="402"/>
    </location>
</feature>
<gene>
    <name evidence="5" type="ORF">PoB_003847900</name>
</gene>
<sequence>MALVKGQIYSSWDDFLAAMQHYMDTTYQPFVKQSSQLASKSNEKLKPGSAPFPEEEALKYCLYEFRCTHRGKYKGTGNGMKIVRSFKEGCPARVYASVDKAMKKIVVRSLVDEHNHPIGPHLYSQYPKQRLLSKEQESEILELCKHKLPTKVLRDHVREHYGKNVHLSDIRNLKFRGRKVENRKSQEHIEVPIAVDSPSLFIAVHAGAGIHSRDNESMYRAACKTACEQAMLILRERKSALEAVTAAVASLEDSECTNAGLGSNLTMDGTVECDASVMDGKSLYFGAVGALSGVKNPVTVAHKLAEEQKLGPLPFGRVRPSILVGDGARNFCKDCGIIVENNLVTKASFKTYNRYKRKCQQPETSGTWMKKLRPDLEHNGTDHTYLKSSGDVSIEKNLVQDTVGAVCVDHEGNVAAASSSGGIWLKHSGRIGPAAMYGAGCWAQNQVSKLKAGVAAVTSGCGEHLVQTLLAKTCCDSVRASSTDFSSSVASVFQNDFLGSEFLQRVGEKFGGALILKTKSHESGREVELSWIHSTASMCIALMDGSKKSPVGFMSRLEGNTSPGHSYTMGGHVTTCYEMDVMTDPATEENVVEVKDLLSGQSTDEQQVEETVYITI</sequence>
<feature type="site" description="Cleavage; by autolysis" evidence="3">
    <location>
        <begin position="401"/>
        <end position="402"/>
    </location>
</feature>
<dbReference type="GO" id="GO:0005737">
    <property type="term" value="C:cytoplasm"/>
    <property type="evidence" value="ECO:0007669"/>
    <property type="project" value="TreeGrafter"/>
</dbReference>
<dbReference type="InterPro" id="IPR000246">
    <property type="entry name" value="Peptidase_T2"/>
</dbReference>
<name>A0AAV4AVZ5_9GAST</name>
<dbReference type="GO" id="GO:0003700">
    <property type="term" value="F:DNA-binding transcription factor activity"/>
    <property type="evidence" value="ECO:0007669"/>
    <property type="project" value="InterPro"/>
</dbReference>
<dbReference type="SUPFAM" id="SSF56235">
    <property type="entry name" value="N-terminal nucleophile aminohydrolases (Ntn hydrolases)"/>
    <property type="match status" value="1"/>
</dbReference>
<dbReference type="Pfam" id="PF21599">
    <property type="entry name" value="ZSWIM3_N"/>
    <property type="match status" value="1"/>
</dbReference>
<reference evidence="5 6" key="1">
    <citation type="journal article" date="2021" name="Elife">
        <title>Chloroplast acquisition without the gene transfer in kleptoplastic sea slugs, Plakobranchus ocellatus.</title>
        <authorList>
            <person name="Maeda T."/>
            <person name="Takahashi S."/>
            <person name="Yoshida T."/>
            <person name="Shimamura S."/>
            <person name="Takaki Y."/>
            <person name="Nagai Y."/>
            <person name="Toyoda A."/>
            <person name="Suzuki Y."/>
            <person name="Arimoto A."/>
            <person name="Ishii H."/>
            <person name="Satoh N."/>
            <person name="Nishiyama T."/>
            <person name="Hasebe M."/>
            <person name="Maruyama T."/>
            <person name="Minagawa J."/>
            <person name="Obokata J."/>
            <person name="Shigenobu S."/>
        </authorList>
    </citation>
    <scope>NUCLEOTIDE SEQUENCE [LARGE SCALE GENOMIC DNA]</scope>
</reference>
<dbReference type="PANTHER" id="PTHR10188:SF8">
    <property type="entry name" value="THREONINE ASPARTASE 1"/>
    <property type="match status" value="1"/>
</dbReference>
<dbReference type="PROSITE" id="PS50811">
    <property type="entry name" value="WRKY"/>
    <property type="match status" value="1"/>
</dbReference>
<feature type="domain" description="WRKY" evidence="4">
    <location>
        <begin position="54"/>
        <end position="119"/>
    </location>
</feature>
<dbReference type="GO" id="GO:0051604">
    <property type="term" value="P:protein maturation"/>
    <property type="evidence" value="ECO:0007669"/>
    <property type="project" value="TreeGrafter"/>
</dbReference>
<dbReference type="CDD" id="cd04514">
    <property type="entry name" value="Taspase1_like"/>
    <property type="match status" value="1"/>
</dbReference>
<evidence type="ECO:0000256" key="3">
    <source>
        <dbReference type="PIRSR" id="PIRSR600246-3"/>
    </source>
</evidence>
<keyword evidence="6" id="KW-1185">Reference proteome</keyword>
<organism evidence="5 6">
    <name type="scientific">Plakobranchus ocellatus</name>
    <dbReference type="NCBI Taxonomy" id="259542"/>
    <lineage>
        <taxon>Eukaryota</taxon>
        <taxon>Metazoa</taxon>
        <taxon>Spiralia</taxon>
        <taxon>Lophotrochozoa</taxon>
        <taxon>Mollusca</taxon>
        <taxon>Gastropoda</taxon>
        <taxon>Heterobranchia</taxon>
        <taxon>Euthyneura</taxon>
        <taxon>Panpulmonata</taxon>
        <taxon>Sacoglossa</taxon>
        <taxon>Placobranchoidea</taxon>
        <taxon>Plakobranchidae</taxon>
        <taxon>Plakobranchus</taxon>
    </lineage>
</organism>
<dbReference type="InterPro" id="IPR003657">
    <property type="entry name" value="WRKY_dom"/>
</dbReference>
<evidence type="ECO:0000313" key="5">
    <source>
        <dbReference type="EMBL" id="GFO11974.1"/>
    </source>
</evidence>
<dbReference type="InterPro" id="IPR029055">
    <property type="entry name" value="Ntn_hydrolases_N"/>
</dbReference>
<evidence type="ECO:0000259" key="4">
    <source>
        <dbReference type="PROSITE" id="PS50811"/>
    </source>
</evidence>
<accession>A0AAV4AVZ5</accession>
<dbReference type="Proteomes" id="UP000735302">
    <property type="component" value="Unassembled WGS sequence"/>
</dbReference>
<comment type="caution">
    <text evidence="5">The sequence shown here is derived from an EMBL/GenBank/DDBJ whole genome shotgun (WGS) entry which is preliminary data.</text>
</comment>
<dbReference type="Gene3D" id="3.60.20.30">
    <property type="entry name" value="(Glycosyl)asparaginase"/>
    <property type="match status" value="1"/>
</dbReference>
<evidence type="ECO:0000313" key="6">
    <source>
        <dbReference type="Proteomes" id="UP000735302"/>
    </source>
</evidence>
<dbReference type="EMBL" id="BLXT01004368">
    <property type="protein sequence ID" value="GFO11974.1"/>
    <property type="molecule type" value="Genomic_DNA"/>
</dbReference>